<keyword evidence="9" id="KW-1185">Reference proteome</keyword>
<evidence type="ECO:0000256" key="1">
    <source>
        <dbReference type="ARBA" id="ARBA00004141"/>
    </source>
</evidence>
<comment type="similarity">
    <text evidence="2 7">Belongs to the APH-1 family.</text>
</comment>
<evidence type="ECO:0000256" key="2">
    <source>
        <dbReference type="ARBA" id="ARBA00005577"/>
    </source>
</evidence>
<reference evidence="8" key="2">
    <citation type="submission" date="2025-09" db="UniProtKB">
        <authorList>
            <consortium name="Ensembl"/>
        </authorList>
    </citation>
    <scope>IDENTIFICATION</scope>
</reference>
<evidence type="ECO:0000313" key="9">
    <source>
        <dbReference type="Proteomes" id="UP000472273"/>
    </source>
</evidence>
<dbReference type="Proteomes" id="UP000472273">
    <property type="component" value="Unplaced"/>
</dbReference>
<dbReference type="Ensembl" id="ENSPTXT00000014257.1">
    <property type="protein sequence ID" value="ENSPTXP00000013818.1"/>
    <property type="gene ID" value="ENSPTXG00000009615.1"/>
</dbReference>
<protein>
    <recommendedName>
        <fullName evidence="7">Gamma-secretase subunit APH-1</fullName>
        <shortName evidence="7">APH-1</shortName>
    </recommendedName>
</protein>
<keyword evidence="6 7" id="KW-0472">Membrane</keyword>
<evidence type="ECO:0000256" key="3">
    <source>
        <dbReference type="ARBA" id="ARBA00022692"/>
    </source>
</evidence>
<comment type="caution">
    <text evidence="7">Lacks conserved residue(s) required for the propagation of feature annotation.</text>
</comment>
<dbReference type="PANTHER" id="PTHR12889">
    <property type="entry name" value="GAMMA-SECRETASE SUBUNIT APH-1"/>
    <property type="match status" value="1"/>
</dbReference>
<feature type="transmembrane region" description="Helical" evidence="7">
    <location>
        <begin position="43"/>
        <end position="65"/>
    </location>
</feature>
<keyword evidence="5 7" id="KW-1133">Transmembrane helix</keyword>
<evidence type="ECO:0000256" key="4">
    <source>
        <dbReference type="ARBA" id="ARBA00022976"/>
    </source>
</evidence>
<dbReference type="GeneTree" id="ENSGT00390000002049"/>
<evidence type="ECO:0000256" key="6">
    <source>
        <dbReference type="ARBA" id="ARBA00023136"/>
    </source>
</evidence>
<evidence type="ECO:0000313" key="8">
    <source>
        <dbReference type="Ensembl" id="ENSPTXP00000013818.1"/>
    </source>
</evidence>
<sequence>MSFLIVSGLSFGITSGLFSIINILANSIGPGTVGIHGDSPCYFITSAFLTMALVFLHMFWGTIFFNTCEKRHYWKLALAIVNPLVISGLVSGSGRRSGFPGFELKCVFDLVLLRRQHWASTLSRLAVSRTRDPTHPFFLSGEGGRVNSPTCLKDSSKKIFDLLSALCHQT</sequence>
<evidence type="ECO:0000256" key="7">
    <source>
        <dbReference type="RuleBase" id="RU369072"/>
    </source>
</evidence>
<reference evidence="8" key="1">
    <citation type="submission" date="2025-08" db="UniProtKB">
        <authorList>
            <consortium name="Ensembl"/>
        </authorList>
    </citation>
    <scope>IDENTIFICATION</scope>
</reference>
<dbReference type="AlphaFoldDB" id="A0A670YWB3"/>
<dbReference type="GO" id="GO:0016485">
    <property type="term" value="P:protein processing"/>
    <property type="evidence" value="ECO:0007669"/>
    <property type="project" value="UniProtKB-UniRule"/>
</dbReference>
<evidence type="ECO:0000256" key="5">
    <source>
        <dbReference type="ARBA" id="ARBA00022989"/>
    </source>
</evidence>
<comment type="subcellular location">
    <subcellularLocation>
        <location evidence="1 7">Membrane</location>
        <topology evidence="1 7">Multi-pass membrane protein</topology>
    </subcellularLocation>
</comment>
<dbReference type="InterPro" id="IPR009294">
    <property type="entry name" value="Aph-1"/>
</dbReference>
<name>A0A670YWB3_PSETE</name>
<keyword evidence="3 7" id="KW-0812">Transmembrane</keyword>
<comment type="function">
    <text evidence="7">Potential subunit of the gamma-secretase complex, an endoprotease complex that catalyzes the intramembrane cleavage of integral proteins such as Notch receptors.</text>
</comment>
<dbReference type="GO" id="GO:0070765">
    <property type="term" value="C:gamma-secretase complex"/>
    <property type="evidence" value="ECO:0007669"/>
    <property type="project" value="UniProtKB-UniRule"/>
</dbReference>
<comment type="subunit">
    <text evidence="7">Component of the gamma-secretase complex.</text>
</comment>
<keyword evidence="4 7" id="KW-0914">Notch signaling pathway</keyword>
<accession>A0A670YWB3</accession>
<dbReference type="Pfam" id="PF06105">
    <property type="entry name" value="Aph-1"/>
    <property type="match status" value="1"/>
</dbReference>
<organism evidence="8 9">
    <name type="scientific">Pseudonaja textilis</name>
    <name type="common">Eastern brown snake</name>
    <dbReference type="NCBI Taxonomy" id="8673"/>
    <lineage>
        <taxon>Eukaryota</taxon>
        <taxon>Metazoa</taxon>
        <taxon>Chordata</taxon>
        <taxon>Craniata</taxon>
        <taxon>Vertebrata</taxon>
        <taxon>Euteleostomi</taxon>
        <taxon>Lepidosauria</taxon>
        <taxon>Squamata</taxon>
        <taxon>Bifurcata</taxon>
        <taxon>Unidentata</taxon>
        <taxon>Episquamata</taxon>
        <taxon>Toxicofera</taxon>
        <taxon>Serpentes</taxon>
        <taxon>Colubroidea</taxon>
        <taxon>Elapidae</taxon>
        <taxon>Hydrophiinae</taxon>
        <taxon>Pseudonaja</taxon>
    </lineage>
</organism>
<dbReference type="GO" id="GO:0007219">
    <property type="term" value="P:Notch signaling pathway"/>
    <property type="evidence" value="ECO:0007669"/>
    <property type="project" value="UniProtKB-UniRule"/>
</dbReference>
<proteinExistence type="inferred from homology"/>